<reference evidence="2" key="1">
    <citation type="journal article" date="2014" name="Int. J. Syst. Evol. Microbiol.">
        <title>Complete genome sequence of Corynebacterium casei LMG S-19264T (=DSM 44701T), isolated from a smear-ripened cheese.</title>
        <authorList>
            <consortium name="US DOE Joint Genome Institute (JGI-PGF)"/>
            <person name="Walter F."/>
            <person name="Albersmeier A."/>
            <person name="Kalinowski J."/>
            <person name="Ruckert C."/>
        </authorList>
    </citation>
    <scope>NUCLEOTIDE SEQUENCE</scope>
    <source>
        <strain evidence="2">JCM 5069</strain>
    </source>
</reference>
<feature type="region of interest" description="Disordered" evidence="1">
    <location>
        <begin position="1"/>
        <end position="29"/>
    </location>
</feature>
<evidence type="ECO:0000256" key="1">
    <source>
        <dbReference type="SAM" id="MobiDB-lite"/>
    </source>
</evidence>
<evidence type="ECO:0000313" key="3">
    <source>
        <dbReference type="Proteomes" id="UP000603708"/>
    </source>
</evidence>
<comment type="caution">
    <text evidence="2">The sequence shown here is derived from an EMBL/GenBank/DDBJ whole genome shotgun (WGS) entry which is preliminary data.</text>
</comment>
<dbReference type="Proteomes" id="UP000603708">
    <property type="component" value="Unassembled WGS sequence"/>
</dbReference>
<evidence type="ECO:0000313" key="2">
    <source>
        <dbReference type="EMBL" id="GHH84784.1"/>
    </source>
</evidence>
<dbReference type="AlphaFoldDB" id="A0A919GHS1"/>
<dbReference type="InterPro" id="IPR046200">
    <property type="entry name" value="DUF6233"/>
</dbReference>
<dbReference type="EMBL" id="BNCD01000016">
    <property type="protein sequence ID" value="GHH84784.1"/>
    <property type="molecule type" value="Genomic_DNA"/>
</dbReference>
<reference evidence="2" key="2">
    <citation type="submission" date="2020-09" db="EMBL/GenBank/DDBJ databases">
        <authorList>
            <person name="Sun Q."/>
            <person name="Ohkuma M."/>
        </authorList>
    </citation>
    <scope>NUCLEOTIDE SEQUENCE</scope>
    <source>
        <strain evidence="2">JCM 5069</strain>
    </source>
</reference>
<name>A0A919GHS1_9ACTN</name>
<dbReference type="Pfam" id="PF19746">
    <property type="entry name" value="DUF6233"/>
    <property type="match status" value="1"/>
</dbReference>
<sequence length="148" mass="16710">MLLERPRHSTAHTQDPEARENDRPRRAARIPAHRIERMSDLPPDLPRLRVLETWLLYMLDRVRGRIASLERREAERRRGARARPPVPDWTIEMGIGRGRPPVYAHVGGCPTAGGRLRPVGRAEVVRALTEGVPACPQCRPDSALGLLE</sequence>
<feature type="compositionally biased region" description="Basic and acidic residues" evidence="1">
    <location>
        <begin position="14"/>
        <end position="25"/>
    </location>
</feature>
<proteinExistence type="predicted"/>
<protein>
    <submittedName>
        <fullName evidence="2">Uncharacterized protein</fullName>
    </submittedName>
</protein>
<gene>
    <name evidence="2" type="ORF">GCM10018793_50290</name>
</gene>
<keyword evidence="3" id="KW-1185">Reference proteome</keyword>
<accession>A0A919GHS1</accession>
<organism evidence="2 3">
    <name type="scientific">Streptomyces sulfonofaciens</name>
    <dbReference type="NCBI Taxonomy" id="68272"/>
    <lineage>
        <taxon>Bacteria</taxon>
        <taxon>Bacillati</taxon>
        <taxon>Actinomycetota</taxon>
        <taxon>Actinomycetes</taxon>
        <taxon>Kitasatosporales</taxon>
        <taxon>Streptomycetaceae</taxon>
        <taxon>Streptomyces</taxon>
    </lineage>
</organism>